<dbReference type="RefSeq" id="WP_115325463.1">
    <property type="nucleotide sequence ID" value="NZ_JACHMA010000001.1"/>
</dbReference>
<feature type="compositionally biased region" description="Basic and acidic residues" evidence="1">
    <location>
        <begin position="25"/>
        <end position="48"/>
    </location>
</feature>
<dbReference type="AlphaFoldDB" id="A0A8G2HQN8"/>
<name>A0A8G2HQN8_9ACTO</name>
<protein>
    <submittedName>
        <fullName evidence="2">Type IV secretory pathway, VirB4 components</fullName>
    </submittedName>
</protein>
<dbReference type="GeneID" id="61167626"/>
<dbReference type="EMBL" id="UGGQ01000006">
    <property type="protein sequence ID" value="STO15567.1"/>
    <property type="molecule type" value="Genomic_DNA"/>
</dbReference>
<comment type="caution">
    <text evidence="2">The sequence shown here is derived from an EMBL/GenBank/DDBJ whole genome shotgun (WGS) entry which is preliminary data.</text>
</comment>
<sequence>MTTDFGTLIVGEEDKKTRRARLRREKQLARENRKRRAGEGKHRRDQEKQLWVGDYLHPEGLPGPEVGRSWRPGAVRPSRATMRPLRVLYPFLAESGLGARGMFIGQDAYNCGAFCFDPWDLYERRLITNPNISLAGIIGQGKSSLMKSLTIRGAAMGRKSYVPGDIKGEWSPVAEALGGAAIRLGGASPHRLNPLDAGVRPSRDVHGQAITDREWDVMVRSNRLGLLIALASVMLGRGLAPLEYTALTCALDEVAARHATPLITQVVEELLNPQETQLPTGVGSTVELAEMGREVGHVLLRLVQGDLRGTFDGPSTVKFDTSLPMVSVDLSAFGPGAPAIPLLMTCTAAWMEAALRDPDGGKRFIIYDEAHRLMGESSLLERMKDQWKLSRAWGISNVLVLHRFSDLEAVGPQGSKERALAEGLLADTSIRIVYKQAPDQLPATARILGLNNTATERIPELTPGQGLWIVGRRMFIVNHLRSRKEIELTNTDAAMIDHEE</sequence>
<dbReference type="SUPFAM" id="SSF52540">
    <property type="entry name" value="P-loop containing nucleoside triphosphate hydrolases"/>
    <property type="match status" value="1"/>
</dbReference>
<dbReference type="Gene3D" id="3.40.50.300">
    <property type="entry name" value="P-loop containing nucleotide triphosphate hydrolases"/>
    <property type="match status" value="2"/>
</dbReference>
<organism evidence="2 3">
    <name type="scientific">Mobiluncus mulieris</name>
    <dbReference type="NCBI Taxonomy" id="2052"/>
    <lineage>
        <taxon>Bacteria</taxon>
        <taxon>Bacillati</taxon>
        <taxon>Actinomycetota</taxon>
        <taxon>Actinomycetes</taxon>
        <taxon>Actinomycetales</taxon>
        <taxon>Actinomycetaceae</taxon>
        <taxon>Mobiluncus</taxon>
    </lineage>
</organism>
<reference evidence="2 3" key="1">
    <citation type="submission" date="2018-06" db="EMBL/GenBank/DDBJ databases">
        <authorList>
            <consortium name="Pathogen Informatics"/>
            <person name="Doyle S."/>
        </authorList>
    </citation>
    <scope>NUCLEOTIDE SEQUENCE [LARGE SCALE GENOMIC DNA]</scope>
    <source>
        <strain evidence="2 3">NCTC11819</strain>
    </source>
</reference>
<accession>A0A8G2HQN8</accession>
<evidence type="ECO:0000313" key="3">
    <source>
        <dbReference type="Proteomes" id="UP000255284"/>
    </source>
</evidence>
<proteinExistence type="predicted"/>
<evidence type="ECO:0000313" key="2">
    <source>
        <dbReference type="EMBL" id="STO15567.1"/>
    </source>
</evidence>
<feature type="region of interest" description="Disordered" evidence="1">
    <location>
        <begin position="1"/>
        <end position="48"/>
    </location>
</feature>
<dbReference type="InterPro" id="IPR027417">
    <property type="entry name" value="P-loop_NTPase"/>
</dbReference>
<gene>
    <name evidence="2" type="ORF">NCTC11819_00107</name>
</gene>
<evidence type="ECO:0000256" key="1">
    <source>
        <dbReference type="SAM" id="MobiDB-lite"/>
    </source>
</evidence>
<dbReference type="Proteomes" id="UP000255284">
    <property type="component" value="Unassembled WGS sequence"/>
</dbReference>